<dbReference type="InterPro" id="IPR035965">
    <property type="entry name" value="PAS-like_dom_sf"/>
</dbReference>
<name>B4CU66_9BACT</name>
<protein>
    <submittedName>
        <fullName evidence="3">CHASE3 domain protein</fullName>
    </submittedName>
</protein>
<reference evidence="3 4" key="1">
    <citation type="journal article" date="2011" name="J. Bacteriol.">
        <title>Genome sequence of Chthoniobacter flavus Ellin428, an aerobic heterotrophic soil bacterium.</title>
        <authorList>
            <person name="Kant R."/>
            <person name="van Passel M.W."/>
            <person name="Palva A."/>
            <person name="Lucas S."/>
            <person name="Lapidus A."/>
            <person name="Glavina Del Rio T."/>
            <person name="Dalin E."/>
            <person name="Tice H."/>
            <person name="Bruce D."/>
            <person name="Goodwin L."/>
            <person name="Pitluck S."/>
            <person name="Larimer F.W."/>
            <person name="Land M.L."/>
            <person name="Hauser L."/>
            <person name="Sangwan P."/>
            <person name="de Vos W.M."/>
            <person name="Janssen P.H."/>
            <person name="Smidt H."/>
        </authorList>
    </citation>
    <scope>NUCLEOTIDE SEQUENCE [LARGE SCALE GENOMIC DNA]</scope>
    <source>
        <strain evidence="3 4">Ellin428</strain>
    </source>
</reference>
<gene>
    <name evidence="3" type="ORF">CfE428DRAFT_0229</name>
</gene>
<keyword evidence="4" id="KW-1185">Reference proteome</keyword>
<comment type="caution">
    <text evidence="3">The sequence shown here is derived from an EMBL/GenBank/DDBJ whole genome shotgun (WGS) entry which is preliminary data.</text>
</comment>
<dbReference type="InterPro" id="IPR007891">
    <property type="entry name" value="CHASE3"/>
</dbReference>
<keyword evidence="1" id="KW-0472">Membrane</keyword>
<feature type="transmembrane region" description="Helical" evidence="1">
    <location>
        <begin position="186"/>
        <end position="206"/>
    </location>
</feature>
<dbReference type="EMBL" id="ABVL01000001">
    <property type="protein sequence ID" value="EDY22104.1"/>
    <property type="molecule type" value="Genomic_DNA"/>
</dbReference>
<sequence length="260" mass="28807" precursor="true">MQRQPSSIEKKIFAGFGFALFVSIVVSLATYLNNQRLVETRKQVVGTQEVLRSLKQILATMTDAETGARGFLLTGDEAFLEPFKAATGRIEPDLQRVRLATRDDLRVQPRLEQLDQLAKDKLQFLGQAVDLRRTSGYDATRDLPVLREGKTRMGTIRNLVTEIEGEQLVVLNNQDGAARHSSSMNLFTVLLGSIATVGGLGLVYWLTRLDMAERRRVEAALRDTEEFKTRVLESSGDNITVLSLEGRVLSINAGGLRGMG</sequence>
<dbReference type="RefSeq" id="WP_006977556.1">
    <property type="nucleotide sequence ID" value="NZ_ABVL01000001.1"/>
</dbReference>
<accession>B4CU66</accession>
<keyword evidence="1" id="KW-1133">Transmembrane helix</keyword>
<proteinExistence type="predicted"/>
<dbReference type="AlphaFoldDB" id="B4CU66"/>
<dbReference type="Pfam" id="PF05227">
    <property type="entry name" value="CHASE3"/>
    <property type="match status" value="1"/>
</dbReference>
<dbReference type="SUPFAM" id="SSF55785">
    <property type="entry name" value="PYP-like sensor domain (PAS domain)"/>
    <property type="match status" value="1"/>
</dbReference>
<evidence type="ECO:0000313" key="3">
    <source>
        <dbReference type="EMBL" id="EDY22104.1"/>
    </source>
</evidence>
<organism evidence="3 4">
    <name type="scientific">Chthoniobacter flavus Ellin428</name>
    <dbReference type="NCBI Taxonomy" id="497964"/>
    <lineage>
        <taxon>Bacteria</taxon>
        <taxon>Pseudomonadati</taxon>
        <taxon>Verrucomicrobiota</taxon>
        <taxon>Spartobacteria</taxon>
        <taxon>Chthoniobacterales</taxon>
        <taxon>Chthoniobacteraceae</taxon>
        <taxon>Chthoniobacter</taxon>
    </lineage>
</organism>
<evidence type="ECO:0000259" key="2">
    <source>
        <dbReference type="Pfam" id="PF05227"/>
    </source>
</evidence>
<feature type="domain" description="CHASE3" evidence="2">
    <location>
        <begin position="42"/>
        <end position="171"/>
    </location>
</feature>
<evidence type="ECO:0000313" key="4">
    <source>
        <dbReference type="Proteomes" id="UP000005824"/>
    </source>
</evidence>
<dbReference type="InParanoid" id="B4CU66"/>
<feature type="transmembrane region" description="Helical" evidence="1">
    <location>
        <begin position="12"/>
        <end position="32"/>
    </location>
</feature>
<dbReference type="CDD" id="cd19410">
    <property type="entry name" value="HK9-like_sensor"/>
    <property type="match status" value="1"/>
</dbReference>
<evidence type="ECO:0000256" key="1">
    <source>
        <dbReference type="SAM" id="Phobius"/>
    </source>
</evidence>
<dbReference type="Proteomes" id="UP000005824">
    <property type="component" value="Unassembled WGS sequence"/>
</dbReference>
<dbReference type="STRING" id="497964.CfE428DRAFT_0229"/>
<keyword evidence="1" id="KW-0812">Transmembrane</keyword>
<dbReference type="eggNOG" id="COG5278">
    <property type="taxonomic scope" value="Bacteria"/>
</dbReference>